<comment type="caution">
    <text evidence="1">The sequence shown here is derived from an EMBL/GenBank/DDBJ whole genome shotgun (WGS) entry which is preliminary data.</text>
</comment>
<dbReference type="AlphaFoldDB" id="A0A855MKR0"/>
<name>A0A855MKR0_9GAMM</name>
<accession>A0A855MKR0</accession>
<sequence>MALRAMKSRKVFEDKYKRLKNKPHGVTHKNSFLCINIFMSEYRGKKTEGDKSDRALA</sequence>
<dbReference type="EMBL" id="PDVW01000004">
    <property type="protein sequence ID" value="POY51064.1"/>
    <property type="molecule type" value="Genomic_DNA"/>
</dbReference>
<gene>
    <name evidence="1" type="ORF">F131LOC_01131</name>
</gene>
<protein>
    <submittedName>
        <fullName evidence="1">Uncharacterized protein</fullName>
    </submittedName>
</protein>
<evidence type="ECO:0000313" key="1">
    <source>
        <dbReference type="EMBL" id="POY51064.1"/>
    </source>
</evidence>
<proteinExistence type="predicted"/>
<organism evidence="1">
    <name type="scientific">Pectobacterium versatile</name>
    <dbReference type="NCBI Taxonomy" id="2488639"/>
    <lineage>
        <taxon>Bacteria</taxon>
        <taxon>Pseudomonadati</taxon>
        <taxon>Pseudomonadota</taxon>
        <taxon>Gammaproteobacteria</taxon>
        <taxon>Enterobacterales</taxon>
        <taxon>Pectobacteriaceae</taxon>
        <taxon>Pectobacterium</taxon>
    </lineage>
</organism>
<reference evidence="1" key="1">
    <citation type="submission" date="2017-12" db="EMBL/GenBank/DDBJ databases">
        <title>First report on the novel genomospecies/subspecies of Pectobacterium carotovorum in Russia.</title>
        <authorList>
            <person name="Shirshikov F.V."/>
            <person name="Miroshnikov K."/>
            <person name="Toshakov S.V."/>
            <person name="Kabanova A.P."/>
            <person name="Barannik A.P."/>
            <person name="Shneider M."/>
            <person name="Ignatov A.N."/>
            <person name="Miroshnikov K.A."/>
        </authorList>
    </citation>
    <scope>NUCLEOTIDE SEQUENCE [LARGE SCALE GENOMIC DNA]</scope>
    <source>
        <strain evidence="1">F131</strain>
    </source>
</reference>